<evidence type="ECO:0008006" key="3">
    <source>
        <dbReference type="Google" id="ProtNLM"/>
    </source>
</evidence>
<accession>A0A3S4VI85</accession>
<evidence type="ECO:0000313" key="1">
    <source>
        <dbReference type="EMBL" id="VEI14633.1"/>
    </source>
</evidence>
<sequence length="475" mass="51378">MHLEWWSVLPFAGMLACIAVLPLIPATAHWWEKHSSQLLVSVSLGVPVAAWMWAVGGWQVVFASVVEYLQFISLLLSLFVVSGGIFLKGDIRATPRNNTIFLAIGGVMASFVGTTGAAMLLIRPLLATNKERRYRVHTVLYTIFIVANCGGLLTPLGDPPLFLGFLRGVPFTWTFNLLREYLFVNLMLLVSYYALDSYYYSQEPAKSVHDDDTEIEPLGLKGSLNFVFFAVIIAAVAVAPSVDVEAIEHGQAALGDWIPVRELIMLAAAAGSYFLGSREVRFKDNQFSWDPIAEVAILFVGIFLTMIPALHYLDEVAGSLPLNEVTFFVFTGGLSSVLDNAPTYATFFEMAGQVTHPGGATVAGVPEIYLVSISLGAVLCGAITYIGNGPNFMVKSVAESDGVEMPSFGGYVGRTMKHLVPVIAAMVLLFIAPGTLWKVLGGVLTVVLLGLDARLLSQSRRLALADQSESSENEG</sequence>
<name>A0A3S4VI85_ACTVI</name>
<evidence type="ECO:0000313" key="2">
    <source>
        <dbReference type="Proteomes" id="UP000268658"/>
    </source>
</evidence>
<proteinExistence type="predicted"/>
<dbReference type="OrthoDB" id="9765532at2"/>
<dbReference type="Pfam" id="PF16980">
    <property type="entry name" value="CitMHS_2"/>
    <property type="match status" value="1"/>
</dbReference>
<dbReference type="KEGG" id="avc:NCTC10951_00503"/>
<dbReference type="Proteomes" id="UP000268658">
    <property type="component" value="Chromosome"/>
</dbReference>
<organism evidence="1 2">
    <name type="scientific">Actinomyces viscosus</name>
    <dbReference type="NCBI Taxonomy" id="1656"/>
    <lineage>
        <taxon>Bacteria</taxon>
        <taxon>Bacillati</taxon>
        <taxon>Actinomycetota</taxon>
        <taxon>Actinomycetes</taxon>
        <taxon>Actinomycetales</taxon>
        <taxon>Actinomycetaceae</taxon>
        <taxon>Actinomyces</taxon>
    </lineage>
</organism>
<dbReference type="RefSeq" id="WP_126413260.1">
    <property type="nucleotide sequence ID" value="NZ_JASPER010000005.1"/>
</dbReference>
<dbReference type="EMBL" id="LR134477">
    <property type="protein sequence ID" value="VEI14633.1"/>
    <property type="molecule type" value="Genomic_DNA"/>
</dbReference>
<dbReference type="AlphaFoldDB" id="A0A3S4VI85"/>
<gene>
    <name evidence="1" type="ORF">NCTC10951_00503</name>
</gene>
<protein>
    <recommendedName>
        <fullName evidence="3">Citrate transporter</fullName>
    </recommendedName>
</protein>
<dbReference type="InterPro" id="IPR031566">
    <property type="entry name" value="CitMHS_2"/>
</dbReference>
<reference evidence="1 2" key="1">
    <citation type="submission" date="2018-12" db="EMBL/GenBank/DDBJ databases">
        <authorList>
            <consortium name="Pathogen Informatics"/>
        </authorList>
    </citation>
    <scope>NUCLEOTIDE SEQUENCE [LARGE SCALE GENOMIC DNA]</scope>
    <source>
        <strain evidence="1 2">NCTC10951</strain>
    </source>
</reference>